<gene>
    <name evidence="3" type="ORF">NCGR_LOCUS13894</name>
</gene>
<keyword evidence="4" id="KW-1185">Reference proteome</keyword>
<dbReference type="AlphaFoldDB" id="A0A811NFH5"/>
<sequence length="423" mass="47193">MASPRPYSPPITRGRRAREAASSDRLPTDVLFDVLLRFPARDLCRLRAVCRSWRSLTSDPVFITAHAARHPAPLFLAQFRDDKTHSIYIVDLSGNVVKRIAGAAGGPYHRLQCTRLDLACLTTDWNRCHVLNPATGAVQALPQSPAVEHVNRVNLSQPYTFFALGRVSSTGDYKVLRMFNRPGFAQGGQQLFEVFTINGGAAHARWRGQQSPGLFVDECSGVVVDGVVYFLTNRTYDGARNGIRLGYIVSFDLEREEWRRDLRGPISSGVGSARHLTLAELKGSLVLADRRHQPFTLDLWFLVDYGSGHWVKEYHILTWPAISPLVLVDESFKPLLLLDDGSTRNNMHDPDSRFGLFLYLICFKGLKFCNGLLGVYHNGGVLSQCFSNRSQYSRDICFHASSRARGPGRSLGSEVMYAKSMTG</sequence>
<evidence type="ECO:0000256" key="1">
    <source>
        <dbReference type="SAM" id="MobiDB-lite"/>
    </source>
</evidence>
<dbReference type="InterPro" id="IPR017451">
    <property type="entry name" value="F-box-assoc_interact_dom"/>
</dbReference>
<evidence type="ECO:0000313" key="4">
    <source>
        <dbReference type="Proteomes" id="UP000604825"/>
    </source>
</evidence>
<organism evidence="3 4">
    <name type="scientific">Miscanthus lutarioriparius</name>
    <dbReference type="NCBI Taxonomy" id="422564"/>
    <lineage>
        <taxon>Eukaryota</taxon>
        <taxon>Viridiplantae</taxon>
        <taxon>Streptophyta</taxon>
        <taxon>Embryophyta</taxon>
        <taxon>Tracheophyta</taxon>
        <taxon>Spermatophyta</taxon>
        <taxon>Magnoliopsida</taxon>
        <taxon>Liliopsida</taxon>
        <taxon>Poales</taxon>
        <taxon>Poaceae</taxon>
        <taxon>PACMAD clade</taxon>
        <taxon>Panicoideae</taxon>
        <taxon>Andropogonodae</taxon>
        <taxon>Andropogoneae</taxon>
        <taxon>Saccharinae</taxon>
        <taxon>Miscanthus</taxon>
    </lineage>
</organism>
<evidence type="ECO:0000259" key="2">
    <source>
        <dbReference type="PROSITE" id="PS50181"/>
    </source>
</evidence>
<dbReference type="Pfam" id="PF08268">
    <property type="entry name" value="FBA_3"/>
    <property type="match status" value="1"/>
</dbReference>
<feature type="domain" description="F-box" evidence="2">
    <location>
        <begin position="20"/>
        <end position="65"/>
    </location>
</feature>
<dbReference type="NCBIfam" id="TIGR01640">
    <property type="entry name" value="F_box_assoc_1"/>
    <property type="match status" value="1"/>
</dbReference>
<feature type="region of interest" description="Disordered" evidence="1">
    <location>
        <begin position="1"/>
        <end position="20"/>
    </location>
</feature>
<dbReference type="PANTHER" id="PTHR31111">
    <property type="entry name" value="BNAA05G37150D PROTEIN-RELATED"/>
    <property type="match status" value="1"/>
</dbReference>
<dbReference type="Proteomes" id="UP000604825">
    <property type="component" value="Unassembled WGS sequence"/>
</dbReference>
<dbReference type="PROSITE" id="PS50181">
    <property type="entry name" value="FBOX"/>
    <property type="match status" value="1"/>
</dbReference>
<dbReference type="OrthoDB" id="657759at2759"/>
<comment type="caution">
    <text evidence="3">The sequence shown here is derived from an EMBL/GenBank/DDBJ whole genome shotgun (WGS) entry which is preliminary data.</text>
</comment>
<dbReference type="InterPro" id="IPR001810">
    <property type="entry name" value="F-box_dom"/>
</dbReference>
<dbReference type="SMART" id="SM00256">
    <property type="entry name" value="FBOX"/>
    <property type="match status" value="1"/>
</dbReference>
<dbReference type="PANTHER" id="PTHR31111:SF133">
    <property type="entry name" value="OS07G0196600 PROTEIN"/>
    <property type="match status" value="1"/>
</dbReference>
<evidence type="ECO:0000313" key="3">
    <source>
        <dbReference type="EMBL" id="CAD6220421.1"/>
    </source>
</evidence>
<name>A0A811NFH5_9POAL</name>
<dbReference type="CDD" id="cd22157">
    <property type="entry name" value="F-box_AtFBW1-like"/>
    <property type="match status" value="1"/>
</dbReference>
<dbReference type="EMBL" id="CAJGYO010000003">
    <property type="protein sequence ID" value="CAD6220421.1"/>
    <property type="molecule type" value="Genomic_DNA"/>
</dbReference>
<dbReference type="Gene3D" id="1.20.1280.50">
    <property type="match status" value="1"/>
</dbReference>
<dbReference type="InterPro" id="IPR036047">
    <property type="entry name" value="F-box-like_dom_sf"/>
</dbReference>
<accession>A0A811NFH5</accession>
<dbReference type="InterPro" id="IPR013187">
    <property type="entry name" value="F-box-assoc_dom_typ3"/>
</dbReference>
<protein>
    <recommendedName>
        <fullName evidence="2">F-box domain-containing protein</fullName>
    </recommendedName>
</protein>
<dbReference type="Pfam" id="PF12937">
    <property type="entry name" value="F-box-like"/>
    <property type="match status" value="1"/>
</dbReference>
<proteinExistence type="predicted"/>
<dbReference type="SUPFAM" id="SSF81383">
    <property type="entry name" value="F-box domain"/>
    <property type="match status" value="1"/>
</dbReference>
<reference evidence="3" key="1">
    <citation type="submission" date="2020-10" db="EMBL/GenBank/DDBJ databases">
        <authorList>
            <person name="Han B."/>
            <person name="Lu T."/>
            <person name="Zhao Q."/>
            <person name="Huang X."/>
            <person name="Zhao Y."/>
        </authorList>
    </citation>
    <scope>NUCLEOTIDE SEQUENCE</scope>
</reference>